<dbReference type="GO" id="GO:0016887">
    <property type="term" value="F:ATP hydrolysis activity"/>
    <property type="evidence" value="ECO:0007669"/>
    <property type="project" value="InterPro"/>
</dbReference>
<dbReference type="PANTHER" id="PTHR23074">
    <property type="entry name" value="AAA DOMAIN-CONTAINING"/>
    <property type="match status" value="1"/>
</dbReference>
<comment type="function">
    <text evidence="8">Severs microtubules in vitro in an ATP-dependent manner. This activity may promote rapid reorganization of cellular microtubule arrays.</text>
</comment>
<dbReference type="Pfam" id="PF17862">
    <property type="entry name" value="AAA_lid_3"/>
    <property type="match status" value="1"/>
</dbReference>
<dbReference type="Gene3D" id="3.40.50.300">
    <property type="entry name" value="P-loop containing nucleotide triphosphate hydrolases"/>
    <property type="match status" value="1"/>
</dbReference>
<accession>A0AAD8E6W2</accession>
<organism evidence="10 11">
    <name type="scientific">Diploptera punctata</name>
    <name type="common">Pacific beetle cockroach</name>
    <dbReference type="NCBI Taxonomy" id="6984"/>
    <lineage>
        <taxon>Eukaryota</taxon>
        <taxon>Metazoa</taxon>
        <taxon>Ecdysozoa</taxon>
        <taxon>Arthropoda</taxon>
        <taxon>Hexapoda</taxon>
        <taxon>Insecta</taxon>
        <taxon>Pterygota</taxon>
        <taxon>Neoptera</taxon>
        <taxon>Polyneoptera</taxon>
        <taxon>Dictyoptera</taxon>
        <taxon>Blattodea</taxon>
        <taxon>Blaberoidea</taxon>
        <taxon>Blaberidae</taxon>
        <taxon>Diplopterinae</taxon>
        <taxon>Diploptera</taxon>
    </lineage>
</organism>
<dbReference type="InterPro" id="IPR027417">
    <property type="entry name" value="P-loop_NTPase"/>
</dbReference>
<keyword evidence="2 8" id="KW-0963">Cytoplasm</keyword>
<evidence type="ECO:0000256" key="3">
    <source>
        <dbReference type="ARBA" id="ARBA00022701"/>
    </source>
</evidence>
<dbReference type="SUPFAM" id="SSF52540">
    <property type="entry name" value="P-loop containing nucleoside triphosphate hydrolases"/>
    <property type="match status" value="1"/>
</dbReference>
<comment type="subcellular location">
    <subcellularLocation>
        <location evidence="1 8">Cytoplasm</location>
        <location evidence="1 8">Cytoskeleton</location>
        <location evidence="1 8">Spindle pole</location>
    </subcellularLocation>
    <subcellularLocation>
        <location evidence="8">Cytoplasm</location>
        <location evidence="8">Cytoskeleton</location>
    </subcellularLocation>
    <subcellularLocation>
        <location evidence="8">Cytoplasm</location>
    </subcellularLocation>
    <subcellularLocation>
        <location evidence="8">Cytoplasm</location>
        <location evidence="8">Cytoskeleton</location>
        <location evidence="8">Spindle</location>
    </subcellularLocation>
    <text evidence="8">Localizes within the cytoplasm, partially overlapping with microtubules in interphase and to the mitotic spindle and spindle poles during mitosis.</text>
</comment>
<keyword evidence="5 8" id="KW-0067">ATP-binding</keyword>
<dbReference type="PROSITE" id="PS50896">
    <property type="entry name" value="LISH"/>
    <property type="match status" value="1"/>
</dbReference>
<dbReference type="InterPro" id="IPR003960">
    <property type="entry name" value="ATPase_AAA_CS"/>
</dbReference>
<comment type="caution">
    <text evidence="10">The sequence shown here is derived from an EMBL/GenBank/DDBJ whole genome shotgun (WGS) entry which is preliminary data.</text>
</comment>
<dbReference type="GO" id="GO:0051013">
    <property type="term" value="P:microtubule severing"/>
    <property type="evidence" value="ECO:0007669"/>
    <property type="project" value="UniProtKB-UniRule"/>
</dbReference>
<dbReference type="InterPro" id="IPR041569">
    <property type="entry name" value="AAA_lid_3"/>
</dbReference>
<evidence type="ECO:0000259" key="9">
    <source>
        <dbReference type="SMART" id="SM00382"/>
    </source>
</evidence>
<sequence>MSYSSLKIAHHVRESEERKATERKRQLLYLILQHLKDEGYFETAQYFTNEAHLSNQYQICDNIDLPTIVQEYESYYFLRFQKYPKICKKVVIEDTKKNSLKKNNQENEMRDTTKSRAITSQSDVQNENKVHLTKSLGKTTTNGNQKSPKHNSSLSDLDLVVLPLTSKGFINIHNNSNQNCLQDSIGDKLLKPLSGCSTYSSEWREFAEIISKEICVTDLNVHWNDIMGLEEAKRLLKEAVVYPTKYPELFSGVLAPWKGLLLYGPPGTGKTLLAKAVATECKTTFFNISASSIVSKWRGDSEKLVRVMFELARYHAPSTIFLDEIDALASHRDASGEHEGSRRLKAELLIQLDGLAHSDDRVFLLATSNLPWELDAAILRRLEKRILVDLPNIEAREAMIKHYLPPIVIERPALLCELDYELLATAGYSGSDIKLVCKETAMNAMRKAFSILENSESGENLPDMKLKTITTVDMETALAGTKPSASHLAPRYKKWQHEFGSS</sequence>
<name>A0AAD8E6W2_DIPPU</name>
<comment type="similarity">
    <text evidence="8">Belongs to the AAA ATPase family. Katanin p60 subunit A1 subfamily. A-like 2 sub-subfamily.</text>
</comment>
<evidence type="ECO:0000256" key="1">
    <source>
        <dbReference type="ARBA" id="ARBA00004647"/>
    </source>
</evidence>
<dbReference type="GO" id="GO:0000922">
    <property type="term" value="C:spindle pole"/>
    <property type="evidence" value="ECO:0007669"/>
    <property type="project" value="UniProtKB-SubCell"/>
</dbReference>
<dbReference type="InterPro" id="IPR003593">
    <property type="entry name" value="AAA+_ATPase"/>
</dbReference>
<dbReference type="Pfam" id="PF00004">
    <property type="entry name" value="AAA"/>
    <property type="match status" value="1"/>
</dbReference>
<evidence type="ECO:0000256" key="2">
    <source>
        <dbReference type="ARBA" id="ARBA00022490"/>
    </source>
</evidence>
<dbReference type="SMART" id="SM00382">
    <property type="entry name" value="AAA"/>
    <property type="match status" value="1"/>
</dbReference>
<dbReference type="Proteomes" id="UP001233999">
    <property type="component" value="Unassembled WGS sequence"/>
</dbReference>
<dbReference type="EC" id="5.6.1.1" evidence="8"/>
<dbReference type="GO" id="GO:0005524">
    <property type="term" value="F:ATP binding"/>
    <property type="evidence" value="ECO:0007669"/>
    <property type="project" value="UniProtKB-KW"/>
</dbReference>
<dbReference type="FunFam" id="3.40.50.300:FF:000434">
    <property type="entry name" value="Katanin p60 ATPase-containing subunit A-like 2"/>
    <property type="match status" value="1"/>
</dbReference>
<keyword evidence="4 8" id="KW-0547">Nucleotide-binding</keyword>
<feature type="domain" description="AAA+ ATPase" evidence="9">
    <location>
        <begin position="256"/>
        <end position="392"/>
    </location>
</feature>
<dbReference type="PANTHER" id="PTHR23074:SF78">
    <property type="entry name" value="KATANIN P60 ATPASE-CONTAINING SUBUNIT A-LIKE 2"/>
    <property type="match status" value="1"/>
</dbReference>
<dbReference type="GO" id="GO:0008017">
    <property type="term" value="F:microtubule binding"/>
    <property type="evidence" value="ECO:0007669"/>
    <property type="project" value="UniProtKB-UniRule"/>
</dbReference>
<evidence type="ECO:0000256" key="6">
    <source>
        <dbReference type="ARBA" id="ARBA00023212"/>
    </source>
</evidence>
<evidence type="ECO:0000313" key="10">
    <source>
        <dbReference type="EMBL" id="KAJ9579535.1"/>
    </source>
</evidence>
<keyword evidence="3 8" id="KW-0493">Microtubule</keyword>
<feature type="binding site" evidence="8">
    <location>
        <begin position="264"/>
        <end position="271"/>
    </location>
    <ligand>
        <name>ATP</name>
        <dbReference type="ChEBI" id="CHEBI:30616"/>
    </ligand>
</feature>
<dbReference type="EMBL" id="JASPKZ010008386">
    <property type="protein sequence ID" value="KAJ9579535.1"/>
    <property type="molecule type" value="Genomic_DNA"/>
</dbReference>
<comment type="catalytic activity">
    <reaction evidence="8">
        <text>n ATP + n H2O + a microtubule = n ADP + n phosphate + (n+1) alpha/beta tubulin heterodimers.</text>
        <dbReference type="EC" id="5.6.1.1"/>
    </reaction>
</comment>
<evidence type="ECO:0000256" key="7">
    <source>
        <dbReference type="ARBA" id="ARBA00023235"/>
    </source>
</evidence>
<dbReference type="GO" id="GO:0008568">
    <property type="term" value="F:microtubule severing ATPase activity"/>
    <property type="evidence" value="ECO:0007669"/>
    <property type="project" value="UniProtKB-EC"/>
</dbReference>
<evidence type="ECO:0000256" key="8">
    <source>
        <dbReference type="HAMAP-Rule" id="MF_03025"/>
    </source>
</evidence>
<gene>
    <name evidence="8" type="primary">KATNAL2</name>
    <name evidence="10" type="ORF">L9F63_004794</name>
</gene>
<dbReference type="CDD" id="cd19509">
    <property type="entry name" value="RecA-like_VPS4-like"/>
    <property type="match status" value="1"/>
</dbReference>
<dbReference type="HAMAP" id="MF_03025">
    <property type="entry name" value="Katanin_p60_AL2"/>
    <property type="match status" value="1"/>
</dbReference>
<keyword evidence="7 8" id="KW-0413">Isomerase</keyword>
<dbReference type="InterPro" id="IPR006594">
    <property type="entry name" value="LisH"/>
</dbReference>
<dbReference type="InterPro" id="IPR003959">
    <property type="entry name" value="ATPase_AAA_core"/>
</dbReference>
<evidence type="ECO:0000256" key="5">
    <source>
        <dbReference type="ARBA" id="ARBA00022840"/>
    </source>
</evidence>
<dbReference type="AlphaFoldDB" id="A0AAD8E6W2"/>
<keyword evidence="11" id="KW-1185">Reference proteome</keyword>
<evidence type="ECO:0000313" key="11">
    <source>
        <dbReference type="Proteomes" id="UP001233999"/>
    </source>
</evidence>
<proteinExistence type="inferred from homology"/>
<dbReference type="Gene3D" id="1.10.8.60">
    <property type="match status" value="1"/>
</dbReference>
<dbReference type="GO" id="GO:0005874">
    <property type="term" value="C:microtubule"/>
    <property type="evidence" value="ECO:0007669"/>
    <property type="project" value="UniProtKB-KW"/>
</dbReference>
<dbReference type="PROSITE" id="PS00674">
    <property type="entry name" value="AAA"/>
    <property type="match status" value="1"/>
</dbReference>
<reference evidence="10" key="1">
    <citation type="journal article" date="2023" name="IScience">
        <title>Live-bearing cockroach genome reveals convergent evolutionary mechanisms linked to viviparity in insects and beyond.</title>
        <authorList>
            <person name="Fouks B."/>
            <person name="Harrison M.C."/>
            <person name="Mikhailova A.A."/>
            <person name="Marchal E."/>
            <person name="English S."/>
            <person name="Carruthers M."/>
            <person name="Jennings E.C."/>
            <person name="Chiamaka E.L."/>
            <person name="Frigard R.A."/>
            <person name="Pippel M."/>
            <person name="Attardo G.M."/>
            <person name="Benoit J.B."/>
            <person name="Bornberg-Bauer E."/>
            <person name="Tobe S.S."/>
        </authorList>
    </citation>
    <scope>NUCLEOTIDE SEQUENCE</scope>
    <source>
        <strain evidence="10">Stay&amp;Tobe</strain>
    </source>
</reference>
<evidence type="ECO:0000256" key="4">
    <source>
        <dbReference type="ARBA" id="ARBA00022741"/>
    </source>
</evidence>
<dbReference type="GO" id="GO:0005737">
    <property type="term" value="C:cytoplasm"/>
    <property type="evidence" value="ECO:0007669"/>
    <property type="project" value="UniProtKB-SubCell"/>
</dbReference>
<reference evidence="10" key="2">
    <citation type="submission" date="2023-05" db="EMBL/GenBank/DDBJ databases">
        <authorList>
            <person name="Fouks B."/>
        </authorList>
    </citation>
    <scope>NUCLEOTIDE SEQUENCE</scope>
    <source>
        <strain evidence="10">Stay&amp;Tobe</strain>
        <tissue evidence="10">Testes</tissue>
    </source>
</reference>
<dbReference type="SMART" id="SM00667">
    <property type="entry name" value="LisH"/>
    <property type="match status" value="1"/>
</dbReference>
<dbReference type="InterPro" id="IPR050304">
    <property type="entry name" value="MT-severing_AAA_ATPase"/>
</dbReference>
<protein>
    <recommendedName>
        <fullName evidence="8">Katanin p60 ATPase-containing subunit A-like 2</fullName>
        <shortName evidence="8">Katanin p60 subunit A-like 2</shortName>
        <ecNumber evidence="8">5.6.1.1</ecNumber>
    </recommendedName>
    <alternativeName>
        <fullName evidence="8">p60 katanin-like 2</fullName>
    </alternativeName>
</protein>
<dbReference type="InterPro" id="IPR027497">
    <property type="entry name" value="Katanin_p60_AL2"/>
</dbReference>
<keyword evidence="6 8" id="KW-0206">Cytoskeleton</keyword>